<dbReference type="RefSeq" id="WP_151581485.1">
    <property type="nucleotide sequence ID" value="NZ_WBVM01000002.1"/>
</dbReference>
<evidence type="ECO:0000313" key="2">
    <source>
        <dbReference type="EMBL" id="KAB2809281.1"/>
    </source>
</evidence>
<gene>
    <name evidence="2" type="ORF">F9L07_19765</name>
</gene>
<evidence type="ECO:0000313" key="3">
    <source>
        <dbReference type="Proteomes" id="UP000449906"/>
    </source>
</evidence>
<name>A0A7J5DVH0_NOCSI</name>
<reference evidence="2 3" key="1">
    <citation type="submission" date="2019-09" db="EMBL/GenBank/DDBJ databases">
        <title>Pimelobacter sp. isolated from Paulinella.</title>
        <authorList>
            <person name="Jeong S.E."/>
        </authorList>
    </citation>
    <scope>NUCLEOTIDE SEQUENCE [LARGE SCALE GENOMIC DNA]</scope>
    <source>
        <strain evidence="2 3">Pch-N</strain>
    </source>
</reference>
<comment type="caution">
    <text evidence="2">The sequence shown here is derived from an EMBL/GenBank/DDBJ whole genome shotgun (WGS) entry which is preliminary data.</text>
</comment>
<feature type="compositionally biased region" description="Basic and acidic residues" evidence="1">
    <location>
        <begin position="1"/>
        <end position="18"/>
    </location>
</feature>
<protein>
    <submittedName>
        <fullName evidence="2">Uncharacterized protein</fullName>
    </submittedName>
</protein>
<dbReference type="EMBL" id="WBVM01000002">
    <property type="protein sequence ID" value="KAB2809281.1"/>
    <property type="molecule type" value="Genomic_DNA"/>
</dbReference>
<sequence>MTSIRERVAPSGENRLERAVPPPRQAGLGPVHQAQGAAEVKAHVETLGLDEARRQLHHEEMNSGLTVAELFEQ</sequence>
<dbReference type="AlphaFoldDB" id="A0A7J5DVH0"/>
<organism evidence="2 3">
    <name type="scientific">Nocardioides simplex</name>
    <name type="common">Arthrobacter simplex</name>
    <dbReference type="NCBI Taxonomy" id="2045"/>
    <lineage>
        <taxon>Bacteria</taxon>
        <taxon>Bacillati</taxon>
        <taxon>Actinomycetota</taxon>
        <taxon>Actinomycetes</taxon>
        <taxon>Propionibacteriales</taxon>
        <taxon>Nocardioidaceae</taxon>
        <taxon>Pimelobacter</taxon>
    </lineage>
</organism>
<evidence type="ECO:0000256" key="1">
    <source>
        <dbReference type="SAM" id="MobiDB-lite"/>
    </source>
</evidence>
<feature type="region of interest" description="Disordered" evidence="1">
    <location>
        <begin position="1"/>
        <end position="38"/>
    </location>
</feature>
<proteinExistence type="predicted"/>
<dbReference type="Proteomes" id="UP000449906">
    <property type="component" value="Unassembled WGS sequence"/>
</dbReference>
<accession>A0A7J5DVH0</accession>